<organism evidence="8 9">
    <name type="scientific">Pseudodonghicola flavimaris</name>
    <dbReference type="NCBI Taxonomy" id="3050036"/>
    <lineage>
        <taxon>Bacteria</taxon>
        <taxon>Pseudomonadati</taxon>
        <taxon>Pseudomonadota</taxon>
        <taxon>Alphaproteobacteria</taxon>
        <taxon>Rhodobacterales</taxon>
        <taxon>Paracoccaceae</taxon>
        <taxon>Pseudodonghicola</taxon>
    </lineage>
</organism>
<evidence type="ECO:0000256" key="4">
    <source>
        <dbReference type="ARBA" id="ARBA00022989"/>
    </source>
</evidence>
<feature type="transmembrane region" description="Helical" evidence="6">
    <location>
        <begin position="72"/>
        <end position="91"/>
    </location>
</feature>
<dbReference type="InterPro" id="IPR036259">
    <property type="entry name" value="MFS_trans_sf"/>
</dbReference>
<comment type="subcellular location">
    <subcellularLocation>
        <location evidence="1">Membrane</location>
        <topology evidence="1">Multi-pass membrane protein</topology>
    </subcellularLocation>
</comment>
<sequence>MPQLPRLFLLITMMLEAMGVGLILPVMPSLIQDLEGGSLAQAAVWGGVLTTGFAVMQFLFSPTMGNLSDARGRRPVLLISLAVLTLDYLVMAWAQSIWLLLIGRLVGGLTSATQATVTACMADLSRPEEKSANFGLIGAAFGAGFVLGPVIGGVLGDFGPRAPFQAAALLAGVNFLFGLLVLRETLPPERRRRFDWRRANPLRAFHSIARLPGVGPLLAVYLLYSVAIFVYPAIWPYFTEARFGWTPKTVGLSLALFGITVALVQGGLIRLVLRWLGDRGTVIGGLVLNMISMLTIALLNDGWLLLSLTPVAAFGAVVMPALQGLMSRIAPDDAQGELQGVLTAGNALAAIISPLMMTSVFAAFTGATAPLHLPGAPFLVALLLTGVALIVVLQARSGRG</sequence>
<keyword evidence="9" id="KW-1185">Reference proteome</keyword>
<dbReference type="PROSITE" id="PS50850">
    <property type="entry name" value="MFS"/>
    <property type="match status" value="1"/>
</dbReference>
<feature type="transmembrane region" description="Helical" evidence="6">
    <location>
        <begin position="376"/>
        <end position="395"/>
    </location>
</feature>
<comment type="caution">
    <text evidence="8">The sequence shown here is derived from an EMBL/GenBank/DDBJ whole genome shotgun (WGS) entry which is preliminary data.</text>
</comment>
<evidence type="ECO:0000259" key="7">
    <source>
        <dbReference type="PROSITE" id="PS50850"/>
    </source>
</evidence>
<dbReference type="Pfam" id="PF07690">
    <property type="entry name" value="MFS_1"/>
    <property type="match status" value="1"/>
</dbReference>
<evidence type="ECO:0000256" key="6">
    <source>
        <dbReference type="SAM" id="Phobius"/>
    </source>
</evidence>
<feature type="transmembrane region" description="Helical" evidence="6">
    <location>
        <begin position="250"/>
        <end position="273"/>
    </location>
</feature>
<reference evidence="8 9" key="1">
    <citation type="submission" date="2023-05" db="EMBL/GenBank/DDBJ databases">
        <title>Pseudodonghicola sp. nov.</title>
        <authorList>
            <person name="Huang J."/>
        </authorList>
    </citation>
    <scope>NUCLEOTIDE SEQUENCE [LARGE SCALE GENOMIC DNA]</scope>
    <source>
        <strain evidence="8 9">IC7</strain>
    </source>
</reference>
<keyword evidence="3 6" id="KW-0812">Transmembrane</keyword>
<accession>A0ABT7EXW3</accession>
<evidence type="ECO:0000256" key="1">
    <source>
        <dbReference type="ARBA" id="ARBA00004141"/>
    </source>
</evidence>
<keyword evidence="4 6" id="KW-1133">Transmembrane helix</keyword>
<feature type="transmembrane region" description="Helical" evidence="6">
    <location>
        <begin position="39"/>
        <end position="60"/>
    </location>
</feature>
<evidence type="ECO:0000256" key="5">
    <source>
        <dbReference type="ARBA" id="ARBA00023136"/>
    </source>
</evidence>
<feature type="domain" description="Major facilitator superfamily (MFS) profile" evidence="7">
    <location>
        <begin position="5"/>
        <end position="400"/>
    </location>
</feature>
<keyword evidence="2" id="KW-0813">Transport</keyword>
<feature type="transmembrane region" description="Helical" evidence="6">
    <location>
        <begin position="97"/>
        <end position="122"/>
    </location>
</feature>
<feature type="transmembrane region" description="Helical" evidence="6">
    <location>
        <begin position="338"/>
        <end position="364"/>
    </location>
</feature>
<dbReference type="InterPro" id="IPR011701">
    <property type="entry name" value="MFS"/>
</dbReference>
<dbReference type="InterPro" id="IPR001958">
    <property type="entry name" value="Tet-R_TetA/multi-R_MdtG-like"/>
</dbReference>
<gene>
    <name evidence="8" type="ORF">QO033_05830</name>
</gene>
<name>A0ABT7EXW3_9RHOB</name>
<dbReference type="InterPro" id="IPR020846">
    <property type="entry name" value="MFS_dom"/>
</dbReference>
<evidence type="ECO:0000256" key="3">
    <source>
        <dbReference type="ARBA" id="ARBA00022692"/>
    </source>
</evidence>
<dbReference type="PRINTS" id="PR01035">
    <property type="entry name" value="TCRTETA"/>
</dbReference>
<dbReference type="EMBL" id="JASNJD010000003">
    <property type="protein sequence ID" value="MDK3017186.1"/>
    <property type="molecule type" value="Genomic_DNA"/>
</dbReference>
<dbReference type="CDD" id="cd17388">
    <property type="entry name" value="MFS_TetA"/>
    <property type="match status" value="1"/>
</dbReference>
<evidence type="ECO:0000256" key="2">
    <source>
        <dbReference type="ARBA" id="ARBA00022448"/>
    </source>
</evidence>
<dbReference type="SUPFAM" id="SSF103473">
    <property type="entry name" value="MFS general substrate transporter"/>
    <property type="match status" value="1"/>
</dbReference>
<feature type="transmembrane region" description="Helical" evidence="6">
    <location>
        <begin position="7"/>
        <end position="27"/>
    </location>
</feature>
<proteinExistence type="predicted"/>
<dbReference type="PANTHER" id="PTHR23504:SF15">
    <property type="entry name" value="MAJOR FACILITATOR SUPERFAMILY (MFS) PROFILE DOMAIN-CONTAINING PROTEIN"/>
    <property type="match status" value="1"/>
</dbReference>
<feature type="transmembrane region" description="Helical" evidence="6">
    <location>
        <begin position="305"/>
        <end position="326"/>
    </location>
</feature>
<feature type="transmembrane region" description="Helical" evidence="6">
    <location>
        <begin position="217"/>
        <end position="238"/>
    </location>
</feature>
<evidence type="ECO:0000313" key="9">
    <source>
        <dbReference type="Proteomes" id="UP001243757"/>
    </source>
</evidence>
<dbReference type="Gene3D" id="1.20.1250.20">
    <property type="entry name" value="MFS general substrate transporter like domains"/>
    <property type="match status" value="1"/>
</dbReference>
<feature type="transmembrane region" description="Helical" evidence="6">
    <location>
        <begin position="162"/>
        <end position="182"/>
    </location>
</feature>
<feature type="transmembrane region" description="Helical" evidence="6">
    <location>
        <begin position="134"/>
        <end position="156"/>
    </location>
</feature>
<keyword evidence="5 6" id="KW-0472">Membrane</keyword>
<dbReference type="PANTHER" id="PTHR23504">
    <property type="entry name" value="MAJOR FACILITATOR SUPERFAMILY DOMAIN-CONTAINING PROTEIN 10"/>
    <property type="match status" value="1"/>
</dbReference>
<protein>
    <submittedName>
        <fullName evidence="8">TCR/Tet family MFS transporter</fullName>
    </submittedName>
</protein>
<evidence type="ECO:0000313" key="8">
    <source>
        <dbReference type="EMBL" id="MDK3017186.1"/>
    </source>
</evidence>
<dbReference type="Proteomes" id="UP001243757">
    <property type="component" value="Unassembled WGS sequence"/>
</dbReference>
<feature type="transmembrane region" description="Helical" evidence="6">
    <location>
        <begin position="280"/>
        <end position="299"/>
    </location>
</feature>